<sequence>MPIRRHSDTDMAAVRATGGRSVCKQGEQSMPSLVCVVGVDALAHRPFVRFPAITPDDAAASPSPDAASVRYCRGSGESERQDLVRLARTSPWPVPDLPSALWQAGGTITSRPILGWRRMAWRLRG</sequence>
<protein>
    <submittedName>
        <fullName evidence="1">Uncharacterized protein</fullName>
    </submittedName>
</protein>
<keyword evidence="2" id="KW-1185">Reference proteome</keyword>
<gene>
    <name evidence="1" type="ORF">PBY51_012534</name>
</gene>
<accession>A0AAN8AQ25</accession>
<evidence type="ECO:0000313" key="1">
    <source>
        <dbReference type="EMBL" id="KAK5868093.1"/>
    </source>
</evidence>
<comment type="caution">
    <text evidence="1">The sequence shown here is derived from an EMBL/GenBank/DDBJ whole genome shotgun (WGS) entry which is preliminary data.</text>
</comment>
<dbReference type="EMBL" id="JAUZQC010000008">
    <property type="protein sequence ID" value="KAK5868093.1"/>
    <property type="molecule type" value="Genomic_DNA"/>
</dbReference>
<reference evidence="1 2" key="2">
    <citation type="journal article" date="2023" name="Mol. Biol. Evol.">
        <title>Genomics of Secondarily Temperate Adaptation in the Only Non-Antarctic Icefish.</title>
        <authorList>
            <person name="Rivera-Colon A.G."/>
            <person name="Rayamajhi N."/>
            <person name="Minhas B.F."/>
            <person name="Madrigal G."/>
            <person name="Bilyk K.T."/>
            <person name="Yoon V."/>
            <person name="Hune M."/>
            <person name="Gregory S."/>
            <person name="Cheng C.H.C."/>
            <person name="Catchen J.M."/>
        </authorList>
    </citation>
    <scope>NUCLEOTIDE SEQUENCE [LARGE SCALE GENOMIC DNA]</scope>
    <source>
        <strain evidence="1">JMC-PN-2008</strain>
    </source>
</reference>
<reference evidence="1 2" key="1">
    <citation type="journal article" date="2023" name="Genes (Basel)">
        <title>Chromosome-Level Genome Assembly and Circadian Gene Repertoire of the Patagonia Blennie Eleginops maclovinus-The Closest Ancestral Proxy of Antarctic Cryonotothenioids.</title>
        <authorList>
            <person name="Cheng C.C."/>
            <person name="Rivera-Colon A.G."/>
            <person name="Minhas B.F."/>
            <person name="Wilson L."/>
            <person name="Rayamajhi N."/>
            <person name="Vargas-Chacoff L."/>
            <person name="Catchen J.M."/>
        </authorList>
    </citation>
    <scope>NUCLEOTIDE SEQUENCE [LARGE SCALE GENOMIC DNA]</scope>
    <source>
        <strain evidence="1">JMC-PN-2008</strain>
    </source>
</reference>
<dbReference type="Proteomes" id="UP001346869">
    <property type="component" value="Unassembled WGS sequence"/>
</dbReference>
<evidence type="ECO:0000313" key="2">
    <source>
        <dbReference type="Proteomes" id="UP001346869"/>
    </source>
</evidence>
<dbReference type="AlphaFoldDB" id="A0AAN8AQ25"/>
<organism evidence="1 2">
    <name type="scientific">Eleginops maclovinus</name>
    <name type="common">Patagonian blennie</name>
    <name type="synonym">Eleginus maclovinus</name>
    <dbReference type="NCBI Taxonomy" id="56733"/>
    <lineage>
        <taxon>Eukaryota</taxon>
        <taxon>Metazoa</taxon>
        <taxon>Chordata</taxon>
        <taxon>Craniata</taxon>
        <taxon>Vertebrata</taxon>
        <taxon>Euteleostomi</taxon>
        <taxon>Actinopterygii</taxon>
        <taxon>Neopterygii</taxon>
        <taxon>Teleostei</taxon>
        <taxon>Neoteleostei</taxon>
        <taxon>Acanthomorphata</taxon>
        <taxon>Eupercaria</taxon>
        <taxon>Perciformes</taxon>
        <taxon>Notothenioidei</taxon>
        <taxon>Eleginopidae</taxon>
        <taxon>Eleginops</taxon>
    </lineage>
</organism>
<name>A0AAN8AQ25_ELEMC</name>
<proteinExistence type="predicted"/>